<dbReference type="InterPro" id="IPR005122">
    <property type="entry name" value="Uracil-DNA_glycosylase-like"/>
</dbReference>
<dbReference type="InterPro" id="IPR051536">
    <property type="entry name" value="UDG_Type-4/5"/>
</dbReference>
<evidence type="ECO:0000256" key="9">
    <source>
        <dbReference type="ARBA" id="ARBA00023004"/>
    </source>
</evidence>
<keyword evidence="6" id="KW-0479">Metal-binding</keyword>
<dbReference type="InterPro" id="IPR036895">
    <property type="entry name" value="Uracil-DNA_glycosylase-like_sf"/>
</dbReference>
<evidence type="ECO:0000256" key="5">
    <source>
        <dbReference type="ARBA" id="ARBA00022485"/>
    </source>
</evidence>
<gene>
    <name evidence="13" type="ORF">UFOPK2399_01471</name>
</gene>
<dbReference type="SMART" id="SM00986">
    <property type="entry name" value="UDG"/>
    <property type="match status" value="1"/>
</dbReference>
<evidence type="ECO:0000256" key="1">
    <source>
        <dbReference type="ARBA" id="ARBA00001400"/>
    </source>
</evidence>
<dbReference type="SUPFAM" id="SSF52141">
    <property type="entry name" value="Uracil-DNA glycosylase-like"/>
    <property type="match status" value="1"/>
</dbReference>
<dbReference type="PANTHER" id="PTHR33693:SF1">
    <property type="entry name" value="TYPE-4 URACIL-DNA GLYCOSYLASE"/>
    <property type="match status" value="1"/>
</dbReference>
<keyword evidence="10" id="KW-0411">Iron-sulfur</keyword>
<proteinExistence type="inferred from homology"/>
<feature type="domain" description="Uracil-DNA glycosylase-like" evidence="12">
    <location>
        <begin position="37"/>
        <end position="187"/>
    </location>
</feature>
<evidence type="ECO:0000256" key="11">
    <source>
        <dbReference type="ARBA" id="ARBA00023204"/>
    </source>
</evidence>
<dbReference type="InterPro" id="IPR005273">
    <property type="entry name" value="Ura-DNA_glyco_family4"/>
</dbReference>
<dbReference type="PANTHER" id="PTHR33693">
    <property type="entry name" value="TYPE-5 URACIL-DNA GLYCOSYLASE"/>
    <property type="match status" value="1"/>
</dbReference>
<protein>
    <recommendedName>
        <fullName evidence="4">Type-4 uracil-DNA glycosylase</fullName>
        <ecNumber evidence="3">3.2.2.27</ecNumber>
    </recommendedName>
</protein>
<dbReference type="GO" id="GO:0051539">
    <property type="term" value="F:4 iron, 4 sulfur cluster binding"/>
    <property type="evidence" value="ECO:0007669"/>
    <property type="project" value="UniProtKB-KW"/>
</dbReference>
<accession>A0A6J6Q297</accession>
<dbReference type="SMART" id="SM00987">
    <property type="entry name" value="UreE_C"/>
    <property type="match status" value="1"/>
</dbReference>
<dbReference type="NCBIfam" id="TIGR00758">
    <property type="entry name" value="UDG_fam4"/>
    <property type="match status" value="1"/>
</dbReference>
<evidence type="ECO:0000313" key="13">
    <source>
        <dbReference type="EMBL" id="CAB4702898.1"/>
    </source>
</evidence>
<dbReference type="CDD" id="cd10030">
    <property type="entry name" value="UDG-F4_TTUDGA_SPO1dp_like"/>
    <property type="match status" value="1"/>
</dbReference>
<comment type="similarity">
    <text evidence="2">Belongs to the uracil-DNA glycosylase (UDG) superfamily. Type 4 (UDGa) family.</text>
</comment>
<dbReference type="Gene3D" id="3.40.470.10">
    <property type="entry name" value="Uracil-DNA glycosylase-like domain"/>
    <property type="match status" value="1"/>
</dbReference>
<evidence type="ECO:0000256" key="7">
    <source>
        <dbReference type="ARBA" id="ARBA00022763"/>
    </source>
</evidence>
<keyword evidence="5" id="KW-0004">4Fe-4S</keyword>
<name>A0A6J6Q297_9ZZZZ</name>
<keyword evidence="9" id="KW-0408">Iron</keyword>
<evidence type="ECO:0000256" key="10">
    <source>
        <dbReference type="ARBA" id="ARBA00023014"/>
    </source>
</evidence>
<dbReference type="GO" id="GO:0046872">
    <property type="term" value="F:metal ion binding"/>
    <property type="evidence" value="ECO:0007669"/>
    <property type="project" value="UniProtKB-KW"/>
</dbReference>
<dbReference type="AlphaFoldDB" id="A0A6J6Q297"/>
<evidence type="ECO:0000256" key="2">
    <source>
        <dbReference type="ARBA" id="ARBA00006521"/>
    </source>
</evidence>
<keyword evidence="7" id="KW-0227">DNA damage</keyword>
<dbReference type="Pfam" id="PF03167">
    <property type="entry name" value="UDG"/>
    <property type="match status" value="1"/>
</dbReference>
<evidence type="ECO:0000256" key="8">
    <source>
        <dbReference type="ARBA" id="ARBA00022801"/>
    </source>
</evidence>
<organism evidence="13">
    <name type="scientific">freshwater metagenome</name>
    <dbReference type="NCBI Taxonomy" id="449393"/>
    <lineage>
        <taxon>unclassified sequences</taxon>
        <taxon>metagenomes</taxon>
        <taxon>ecological metagenomes</taxon>
    </lineage>
</organism>
<evidence type="ECO:0000256" key="3">
    <source>
        <dbReference type="ARBA" id="ARBA00012030"/>
    </source>
</evidence>
<dbReference type="GO" id="GO:0004844">
    <property type="term" value="F:uracil DNA N-glycosylase activity"/>
    <property type="evidence" value="ECO:0007669"/>
    <property type="project" value="UniProtKB-EC"/>
</dbReference>
<dbReference type="EC" id="3.2.2.27" evidence="3"/>
<comment type="catalytic activity">
    <reaction evidence="1">
        <text>Hydrolyzes single-stranded DNA or mismatched double-stranded DNA and polynucleotides, releasing free uracil.</text>
        <dbReference type="EC" id="3.2.2.27"/>
    </reaction>
</comment>
<sequence>MEPAAAASATEALLAYGAQVAGCTKCALAETRTQVVFGSGALDADLMFVGEAPGFHEDKNGVPFVGAAGQLLTKLLASIGLDRDEIYIANVLKCRPPGNRDPLQEEIEACEGHLFRQIELIKPKLVATLGNFSTKLLSGKPDGITKVHGVEQRVRLGNSEVVLFPIFHPAAALYTPRMLEVLRADFAKIPALIGRTMPVAPPVDATPAAELASANVVATPPSPAEPAAQLGLF</sequence>
<evidence type="ECO:0000256" key="4">
    <source>
        <dbReference type="ARBA" id="ARBA00019403"/>
    </source>
</evidence>
<keyword evidence="11" id="KW-0234">DNA repair</keyword>
<dbReference type="EMBL" id="CAEZXP010000005">
    <property type="protein sequence ID" value="CAB4702898.1"/>
    <property type="molecule type" value="Genomic_DNA"/>
</dbReference>
<evidence type="ECO:0000256" key="6">
    <source>
        <dbReference type="ARBA" id="ARBA00022723"/>
    </source>
</evidence>
<reference evidence="13" key="1">
    <citation type="submission" date="2020-05" db="EMBL/GenBank/DDBJ databases">
        <authorList>
            <person name="Chiriac C."/>
            <person name="Salcher M."/>
            <person name="Ghai R."/>
            <person name="Kavagutti S V."/>
        </authorList>
    </citation>
    <scope>NUCLEOTIDE SEQUENCE</scope>
</reference>
<dbReference type="GO" id="GO:0006281">
    <property type="term" value="P:DNA repair"/>
    <property type="evidence" value="ECO:0007669"/>
    <property type="project" value="UniProtKB-KW"/>
</dbReference>
<evidence type="ECO:0000259" key="12">
    <source>
        <dbReference type="SMART" id="SM00986"/>
    </source>
</evidence>
<keyword evidence="8" id="KW-0378">Hydrolase</keyword>